<feature type="transmembrane region" description="Helical" evidence="1">
    <location>
        <begin position="6"/>
        <end position="23"/>
    </location>
</feature>
<dbReference type="Pfam" id="PF01522">
    <property type="entry name" value="Polysacc_deac_1"/>
    <property type="match status" value="1"/>
</dbReference>
<organism evidence="3 4">
    <name type="scientific">Paenibacillus radicis</name>
    <name type="common">ex Xue et al. 2023</name>
    <dbReference type="NCBI Taxonomy" id="2972489"/>
    <lineage>
        <taxon>Bacteria</taxon>
        <taxon>Bacillati</taxon>
        <taxon>Bacillota</taxon>
        <taxon>Bacilli</taxon>
        <taxon>Bacillales</taxon>
        <taxon>Paenibacillaceae</taxon>
        <taxon>Paenibacillus</taxon>
    </lineage>
</organism>
<dbReference type="SUPFAM" id="SSF88713">
    <property type="entry name" value="Glycoside hydrolase/deacetylase"/>
    <property type="match status" value="1"/>
</dbReference>
<proteinExistence type="predicted"/>
<accession>A0ABT1YUT5</accession>
<dbReference type="PANTHER" id="PTHR10587:SF125">
    <property type="entry name" value="POLYSACCHARIDE DEACETYLASE YHEN-RELATED"/>
    <property type="match status" value="1"/>
</dbReference>
<comment type="caution">
    <text evidence="3">The sequence shown here is derived from an EMBL/GenBank/DDBJ whole genome shotgun (WGS) entry which is preliminary data.</text>
</comment>
<dbReference type="CDD" id="cd10944">
    <property type="entry name" value="CE4_SmPgdA_like"/>
    <property type="match status" value="1"/>
</dbReference>
<keyword evidence="1" id="KW-1133">Transmembrane helix</keyword>
<evidence type="ECO:0000256" key="1">
    <source>
        <dbReference type="SAM" id="Phobius"/>
    </source>
</evidence>
<dbReference type="RefSeq" id="WP_258217876.1">
    <property type="nucleotide sequence ID" value="NZ_JANQBD010000041.1"/>
</dbReference>
<dbReference type="Gene3D" id="3.20.20.370">
    <property type="entry name" value="Glycoside hydrolase/deacetylase"/>
    <property type="match status" value="1"/>
</dbReference>
<keyword evidence="1" id="KW-0472">Membrane</keyword>
<feature type="domain" description="NodB homology" evidence="2">
    <location>
        <begin position="116"/>
        <end position="311"/>
    </location>
</feature>
<dbReference type="EMBL" id="JANQBD010000041">
    <property type="protein sequence ID" value="MCR8636375.1"/>
    <property type="molecule type" value="Genomic_DNA"/>
</dbReference>
<dbReference type="InterPro" id="IPR002509">
    <property type="entry name" value="NODB_dom"/>
</dbReference>
<dbReference type="PANTHER" id="PTHR10587">
    <property type="entry name" value="GLYCOSYL TRANSFERASE-RELATED"/>
    <property type="match status" value="1"/>
</dbReference>
<dbReference type="Proteomes" id="UP001300012">
    <property type="component" value="Unassembled WGS sequence"/>
</dbReference>
<dbReference type="PROSITE" id="PS51677">
    <property type="entry name" value="NODB"/>
    <property type="match status" value="1"/>
</dbReference>
<sequence length="325" mass="36023">MNKPLLWAFAVVCAGLILCFSLFKPDKSEQRATDSSAGLQGQSVGFQHYETNNNVHPAAAADTDNANLETVLTQLQLTTALAPEETAIMGPQLPDTRELDYEQIVTPNTTSPVEGKVAYLTFDDGPSQSTPRILQILNEYEVKATFFVIGKTSEESKRQLKNIVNQGHALGNHTFTHNYNQIYKSAEAFKADVDRLDRFLEETVGVKPEVLRYPGGSNNQLSWRAGGRNVMKTITREMSKLGISYFDWNVSSTDAAAPVQDKQSIIDSVISNSAGKSKIIVLMHDMDLKTTTVAALPAVITHLKNQGYRFDVLRKNSFTYQFLKP</sequence>
<protein>
    <submittedName>
        <fullName evidence="3">Polysaccharide deacetylase</fullName>
    </submittedName>
</protein>
<dbReference type="InterPro" id="IPR050248">
    <property type="entry name" value="Polysacc_deacetylase_ArnD"/>
</dbReference>
<evidence type="ECO:0000313" key="4">
    <source>
        <dbReference type="Proteomes" id="UP001300012"/>
    </source>
</evidence>
<gene>
    <name evidence="3" type="ORF">NV381_34890</name>
</gene>
<dbReference type="InterPro" id="IPR011330">
    <property type="entry name" value="Glyco_hydro/deAcase_b/a-brl"/>
</dbReference>
<evidence type="ECO:0000313" key="3">
    <source>
        <dbReference type="EMBL" id="MCR8636375.1"/>
    </source>
</evidence>
<reference evidence="3 4" key="1">
    <citation type="submission" date="2022-08" db="EMBL/GenBank/DDBJ databases">
        <title>Paenibacillus endoradicis sp. nov., Paenibacillus radicibacter sp. nov and Paenibacillus pararadicis sp. nov., three cold-adapted plant growth-promoting bacteria isolated from root of Larix gmelinii in Great Khingan.</title>
        <authorList>
            <person name="Xue H."/>
        </authorList>
    </citation>
    <scope>NUCLEOTIDE SEQUENCE [LARGE SCALE GENOMIC DNA]</scope>
    <source>
        <strain evidence="3 4">N5-1-1-5</strain>
    </source>
</reference>
<keyword evidence="1" id="KW-0812">Transmembrane</keyword>
<evidence type="ECO:0000259" key="2">
    <source>
        <dbReference type="PROSITE" id="PS51677"/>
    </source>
</evidence>
<keyword evidence="4" id="KW-1185">Reference proteome</keyword>
<name>A0ABT1YUT5_9BACL</name>